<comment type="caution">
    <text evidence="1">The sequence shown here is derived from an EMBL/GenBank/DDBJ whole genome shotgun (WGS) entry which is preliminary data.</text>
</comment>
<name>A0A0G9MSG7_9SPHN</name>
<proteinExistence type="predicted"/>
<gene>
    <name evidence="1" type="ORF">AAW01_10405</name>
</gene>
<dbReference type="Pfam" id="PF00756">
    <property type="entry name" value="Esterase"/>
    <property type="match status" value="1"/>
</dbReference>
<dbReference type="PATRIC" id="fig|502682.8.peg.2123"/>
<accession>A0A0G9MSG7</accession>
<dbReference type="InterPro" id="IPR000801">
    <property type="entry name" value="Esterase-like"/>
</dbReference>
<dbReference type="PANTHER" id="PTHR48098:SF6">
    <property type="entry name" value="FERRI-BACILLIBACTIN ESTERASE BESA"/>
    <property type="match status" value="1"/>
</dbReference>
<organism evidence="1 2">
    <name type="scientific">Aurantiacibacter gangjinensis</name>
    <dbReference type="NCBI Taxonomy" id="502682"/>
    <lineage>
        <taxon>Bacteria</taxon>
        <taxon>Pseudomonadati</taxon>
        <taxon>Pseudomonadota</taxon>
        <taxon>Alphaproteobacteria</taxon>
        <taxon>Sphingomonadales</taxon>
        <taxon>Erythrobacteraceae</taxon>
        <taxon>Aurantiacibacter</taxon>
    </lineage>
</organism>
<dbReference type="PANTHER" id="PTHR48098">
    <property type="entry name" value="ENTEROCHELIN ESTERASE-RELATED"/>
    <property type="match status" value="1"/>
</dbReference>
<dbReference type="EMBL" id="LBHC01000002">
    <property type="protein sequence ID" value="KLE32273.1"/>
    <property type="molecule type" value="Genomic_DNA"/>
</dbReference>
<protein>
    <recommendedName>
        <fullName evidence="3">Esterase</fullName>
    </recommendedName>
</protein>
<dbReference type="AlphaFoldDB" id="A0A0G9MSG7"/>
<dbReference type="Gene3D" id="3.40.50.1820">
    <property type="entry name" value="alpha/beta hydrolase"/>
    <property type="match status" value="1"/>
</dbReference>
<dbReference type="SUPFAM" id="SSF53474">
    <property type="entry name" value="alpha/beta-Hydrolases"/>
    <property type="match status" value="1"/>
</dbReference>
<dbReference type="InterPro" id="IPR029058">
    <property type="entry name" value="AB_hydrolase_fold"/>
</dbReference>
<evidence type="ECO:0000313" key="1">
    <source>
        <dbReference type="EMBL" id="KLE32273.1"/>
    </source>
</evidence>
<evidence type="ECO:0008006" key="3">
    <source>
        <dbReference type="Google" id="ProtNLM"/>
    </source>
</evidence>
<evidence type="ECO:0000313" key="2">
    <source>
        <dbReference type="Proteomes" id="UP000053070"/>
    </source>
</evidence>
<sequence>MPRSLLFARIETLDDRWPNQSPRIRIWLPPGYDMDMRRYPVLYVLDGQWAFADDAEGANFAVDTRMAQLADAGRVEPHLIVAIDNLGDERFVQYMPQAIYDGASDTVRAVVERDLARVGADRLRSASFIAWLEGELKPYVDTRYRTRPGRLDTAIFGASVAGVMAGAIFVEAQGSFGRGACMSPNWPIYDERMIDHAGLAEQWADYFAQIGAPGGRRLWLDHGTQMMDAGMAPYQFAIAGRLAQLGWERGEHLRTEVYHAGHAFAQTAYQMDDLLGWLLA</sequence>
<reference evidence="1 2" key="1">
    <citation type="submission" date="2015-04" db="EMBL/GenBank/DDBJ databases">
        <title>The draft genome sequence of Erythrobacr gangjinensis K7-2.</title>
        <authorList>
            <person name="Zhuang L."/>
            <person name="Liu Y."/>
            <person name="Shao Z."/>
        </authorList>
    </citation>
    <scope>NUCLEOTIDE SEQUENCE [LARGE SCALE GENOMIC DNA]</scope>
    <source>
        <strain evidence="1 2">K7-2</strain>
    </source>
</reference>
<dbReference type="STRING" id="502682.BMF35_a1086"/>
<keyword evidence="2" id="KW-1185">Reference proteome</keyword>
<dbReference type="Proteomes" id="UP000053070">
    <property type="component" value="Unassembled WGS sequence"/>
</dbReference>
<dbReference type="InterPro" id="IPR050583">
    <property type="entry name" value="Mycobacterial_A85_antigen"/>
</dbReference>